<organism evidence="2 3">
    <name type="scientific">Noviherbaspirillum aridicola</name>
    <dbReference type="NCBI Taxonomy" id="2849687"/>
    <lineage>
        <taxon>Bacteria</taxon>
        <taxon>Pseudomonadati</taxon>
        <taxon>Pseudomonadota</taxon>
        <taxon>Betaproteobacteria</taxon>
        <taxon>Burkholderiales</taxon>
        <taxon>Oxalobacteraceae</taxon>
        <taxon>Noviherbaspirillum</taxon>
    </lineage>
</organism>
<dbReference type="InterPro" id="IPR013976">
    <property type="entry name" value="HDOD"/>
</dbReference>
<dbReference type="RefSeq" id="WP_220810143.1">
    <property type="nucleotide sequence ID" value="NZ_BPMK01000020.1"/>
</dbReference>
<name>A0ABQ4Q9K3_9BURK</name>
<comment type="caution">
    <text evidence="2">The sequence shown here is derived from an EMBL/GenBank/DDBJ whole genome shotgun (WGS) entry which is preliminary data.</text>
</comment>
<dbReference type="Pfam" id="PF08668">
    <property type="entry name" value="HDOD"/>
    <property type="match status" value="1"/>
</dbReference>
<protein>
    <recommendedName>
        <fullName evidence="1">HDOD domain-containing protein</fullName>
    </recommendedName>
</protein>
<dbReference type="InterPro" id="IPR052340">
    <property type="entry name" value="RNase_Y/CdgJ"/>
</dbReference>
<proteinExistence type="predicted"/>
<evidence type="ECO:0000313" key="3">
    <source>
        <dbReference type="Proteomes" id="UP000887222"/>
    </source>
</evidence>
<dbReference type="EMBL" id="BPMK01000020">
    <property type="protein sequence ID" value="GIZ53726.1"/>
    <property type="molecule type" value="Genomic_DNA"/>
</dbReference>
<feature type="domain" description="HDOD" evidence="1">
    <location>
        <begin position="89"/>
        <end position="277"/>
    </location>
</feature>
<dbReference type="Proteomes" id="UP000887222">
    <property type="component" value="Unassembled WGS sequence"/>
</dbReference>
<dbReference type="Gene3D" id="1.10.3210.10">
    <property type="entry name" value="Hypothetical protein af1432"/>
    <property type="match status" value="1"/>
</dbReference>
<dbReference type="SUPFAM" id="SSF109604">
    <property type="entry name" value="HD-domain/PDEase-like"/>
    <property type="match status" value="1"/>
</dbReference>
<evidence type="ECO:0000259" key="1">
    <source>
        <dbReference type="PROSITE" id="PS51833"/>
    </source>
</evidence>
<reference evidence="2 3" key="1">
    <citation type="journal article" date="2022" name="Int. J. Syst. Evol. Microbiol.">
        <title>Noviherbaspirillum aridicola sp. nov., isolated from an arid soil in Pakistan.</title>
        <authorList>
            <person name="Khan I.U."/>
            <person name="Saqib M."/>
            <person name="Amin A."/>
            <person name="Hussain F."/>
            <person name="Li L."/>
            <person name="Liu Y.H."/>
            <person name="Fang B.Z."/>
            <person name="Ahmed I."/>
            <person name="Li W.J."/>
        </authorList>
    </citation>
    <scope>NUCLEOTIDE SEQUENCE [LARGE SCALE GENOMIC DNA]</scope>
    <source>
        <strain evidence="2 3">NCCP-691</strain>
    </source>
</reference>
<dbReference type="PANTHER" id="PTHR33525">
    <property type="match status" value="1"/>
</dbReference>
<keyword evidence="3" id="KW-1185">Reference proteome</keyword>
<dbReference type="PANTHER" id="PTHR33525:SF4">
    <property type="entry name" value="CYCLIC DI-GMP PHOSPHODIESTERASE CDGJ"/>
    <property type="match status" value="1"/>
</dbReference>
<evidence type="ECO:0000313" key="2">
    <source>
        <dbReference type="EMBL" id="GIZ53726.1"/>
    </source>
</evidence>
<sequence length="302" mass="32222">MDDQAPLLAIALLADRNKRPGALLLRAAGAVPADDAALAALARTAPVFLPAGGDPVDALLQAGCRVLPAEGWLAGDWYMAPPGKPNQRQLASRALALQLAQLVAADADNHEIEALLRRDPALSYHLLRLVNSLGMGLSKKITSFAQAILILGRNQLRRWLNLMLFSSREGDERGPMLMARAASRARLMELLARECGMDKTGQELAFMAGMFSLLGVLFGMPLEEVLAPLRLDPALSAAVLRHEGDAGSLLRIAELAEAADFAALPALLSAMPLRHEDFNASLLQAHAWAMDVVRDEAGAGHG</sequence>
<accession>A0ABQ4Q9K3</accession>
<dbReference type="PROSITE" id="PS51833">
    <property type="entry name" value="HDOD"/>
    <property type="match status" value="1"/>
</dbReference>
<gene>
    <name evidence="2" type="ORF">NCCP691_37400</name>
</gene>